<evidence type="ECO:0000313" key="15">
    <source>
        <dbReference type="EMBL" id="MFD2162219.1"/>
    </source>
</evidence>
<keyword evidence="11" id="KW-0739">Sodium transport</keyword>
<keyword evidence="9" id="KW-0406">Ion transport</keyword>
<feature type="transmembrane region" description="Helical" evidence="14">
    <location>
        <begin position="118"/>
        <end position="142"/>
    </location>
</feature>
<dbReference type="Proteomes" id="UP001597387">
    <property type="component" value="Unassembled WGS sequence"/>
</dbReference>
<accession>A0ABW4ZKT5</accession>
<evidence type="ECO:0000256" key="13">
    <source>
        <dbReference type="RuleBase" id="RU362091"/>
    </source>
</evidence>
<dbReference type="InterPro" id="IPR050277">
    <property type="entry name" value="Sodium:Solute_Symporter"/>
</dbReference>
<feature type="transmembrane region" description="Helical" evidence="14">
    <location>
        <begin position="307"/>
        <end position="329"/>
    </location>
</feature>
<dbReference type="PANTHER" id="PTHR48086:SF3">
    <property type="entry name" value="SODIUM_PROLINE SYMPORTER"/>
    <property type="match status" value="1"/>
</dbReference>
<comment type="subcellular location">
    <subcellularLocation>
        <location evidence="1">Cell membrane</location>
        <topology evidence="1">Multi-pass membrane protein</topology>
    </subcellularLocation>
</comment>
<keyword evidence="4" id="KW-1003">Cell membrane</keyword>
<feature type="transmembrane region" description="Helical" evidence="14">
    <location>
        <begin position="519"/>
        <end position="538"/>
    </location>
</feature>
<comment type="similarity">
    <text evidence="2 13">Belongs to the sodium:solute symporter (SSF) (TC 2.A.21) family.</text>
</comment>
<feature type="transmembrane region" description="Helical" evidence="14">
    <location>
        <begin position="71"/>
        <end position="92"/>
    </location>
</feature>
<dbReference type="InterPro" id="IPR001734">
    <property type="entry name" value="Na/solute_symporter"/>
</dbReference>
<evidence type="ECO:0000256" key="7">
    <source>
        <dbReference type="ARBA" id="ARBA00022989"/>
    </source>
</evidence>
<keyword evidence="3" id="KW-0813">Transport</keyword>
<keyword evidence="5 14" id="KW-0812">Transmembrane</keyword>
<name>A0ABW4ZKT5_9SPHI</name>
<dbReference type="PROSITE" id="PS50283">
    <property type="entry name" value="NA_SOLUT_SYMP_3"/>
    <property type="match status" value="1"/>
</dbReference>
<keyword evidence="16" id="KW-1185">Reference proteome</keyword>
<feature type="transmembrane region" description="Helical" evidence="14">
    <location>
        <begin position="273"/>
        <end position="295"/>
    </location>
</feature>
<comment type="catalytic activity">
    <reaction evidence="12">
        <text>L-proline(in) + Na(+)(in) = L-proline(out) + Na(+)(out)</text>
        <dbReference type="Rhea" id="RHEA:28967"/>
        <dbReference type="ChEBI" id="CHEBI:29101"/>
        <dbReference type="ChEBI" id="CHEBI:60039"/>
    </reaction>
</comment>
<feature type="transmembrane region" description="Helical" evidence="14">
    <location>
        <begin position="195"/>
        <end position="220"/>
    </location>
</feature>
<evidence type="ECO:0000256" key="1">
    <source>
        <dbReference type="ARBA" id="ARBA00004651"/>
    </source>
</evidence>
<keyword evidence="10 14" id="KW-0472">Membrane</keyword>
<dbReference type="Pfam" id="PF00474">
    <property type="entry name" value="SSF"/>
    <property type="match status" value="1"/>
</dbReference>
<dbReference type="RefSeq" id="WP_255897716.1">
    <property type="nucleotide sequence ID" value="NZ_JAFMZO010000001.1"/>
</dbReference>
<evidence type="ECO:0000256" key="9">
    <source>
        <dbReference type="ARBA" id="ARBA00023065"/>
    </source>
</evidence>
<feature type="transmembrane region" description="Helical" evidence="14">
    <location>
        <begin position="371"/>
        <end position="390"/>
    </location>
</feature>
<evidence type="ECO:0000256" key="4">
    <source>
        <dbReference type="ARBA" id="ARBA00022475"/>
    </source>
</evidence>
<evidence type="ECO:0000256" key="5">
    <source>
        <dbReference type="ARBA" id="ARBA00022692"/>
    </source>
</evidence>
<dbReference type="InterPro" id="IPR038377">
    <property type="entry name" value="Na/Glc_symporter_sf"/>
</dbReference>
<dbReference type="EMBL" id="JBHUHZ010000001">
    <property type="protein sequence ID" value="MFD2162219.1"/>
    <property type="molecule type" value="Genomic_DNA"/>
</dbReference>
<feature type="transmembrane region" description="Helical" evidence="14">
    <location>
        <begin position="396"/>
        <end position="418"/>
    </location>
</feature>
<evidence type="ECO:0000256" key="12">
    <source>
        <dbReference type="ARBA" id="ARBA00033708"/>
    </source>
</evidence>
<evidence type="ECO:0008006" key="17">
    <source>
        <dbReference type="Google" id="ProtNLM"/>
    </source>
</evidence>
<organism evidence="15 16">
    <name type="scientific">Paradesertivirga mongoliensis</name>
    <dbReference type="NCBI Taxonomy" id="2100740"/>
    <lineage>
        <taxon>Bacteria</taxon>
        <taxon>Pseudomonadati</taxon>
        <taxon>Bacteroidota</taxon>
        <taxon>Sphingobacteriia</taxon>
        <taxon>Sphingobacteriales</taxon>
        <taxon>Sphingobacteriaceae</taxon>
        <taxon>Paradesertivirga</taxon>
    </lineage>
</organism>
<dbReference type="Gene3D" id="1.20.1730.10">
    <property type="entry name" value="Sodium/glucose cotransporter"/>
    <property type="match status" value="1"/>
</dbReference>
<keyword evidence="6" id="KW-0769">Symport</keyword>
<dbReference type="PANTHER" id="PTHR48086">
    <property type="entry name" value="SODIUM/PROLINE SYMPORTER-RELATED"/>
    <property type="match status" value="1"/>
</dbReference>
<evidence type="ECO:0000256" key="11">
    <source>
        <dbReference type="ARBA" id="ARBA00023201"/>
    </source>
</evidence>
<evidence type="ECO:0000256" key="10">
    <source>
        <dbReference type="ARBA" id="ARBA00023136"/>
    </source>
</evidence>
<gene>
    <name evidence="15" type="ORF">ACFSJU_07430</name>
</gene>
<evidence type="ECO:0000256" key="6">
    <source>
        <dbReference type="ARBA" id="ARBA00022847"/>
    </source>
</evidence>
<protein>
    <recommendedName>
        <fullName evidence="17">Na+:solute symporter</fullName>
    </recommendedName>
</protein>
<evidence type="ECO:0000256" key="8">
    <source>
        <dbReference type="ARBA" id="ARBA00023053"/>
    </source>
</evidence>
<proteinExistence type="inferred from homology"/>
<feature type="transmembrane region" description="Helical" evidence="14">
    <location>
        <begin position="232"/>
        <end position="252"/>
    </location>
</feature>
<comment type="caution">
    <text evidence="15">The sequence shown here is derived from an EMBL/GenBank/DDBJ whole genome shotgun (WGS) entry which is preliminary data.</text>
</comment>
<reference evidence="16" key="1">
    <citation type="journal article" date="2019" name="Int. J. Syst. Evol. Microbiol.">
        <title>The Global Catalogue of Microorganisms (GCM) 10K type strain sequencing project: providing services to taxonomists for standard genome sequencing and annotation.</title>
        <authorList>
            <consortium name="The Broad Institute Genomics Platform"/>
            <consortium name="The Broad Institute Genome Sequencing Center for Infectious Disease"/>
            <person name="Wu L."/>
            <person name="Ma J."/>
        </authorList>
    </citation>
    <scope>NUCLEOTIDE SEQUENCE [LARGE SCALE GENOMIC DNA]</scope>
    <source>
        <strain evidence="16">KCTC 42217</strain>
    </source>
</reference>
<feature type="transmembrane region" description="Helical" evidence="14">
    <location>
        <begin position="425"/>
        <end position="445"/>
    </location>
</feature>
<feature type="transmembrane region" description="Helical" evidence="14">
    <location>
        <begin position="6"/>
        <end position="23"/>
    </location>
</feature>
<feature type="transmembrane region" description="Helical" evidence="14">
    <location>
        <begin position="544"/>
        <end position="564"/>
    </location>
</feature>
<feature type="transmembrane region" description="Helical" evidence="14">
    <location>
        <begin position="465"/>
        <end position="483"/>
    </location>
</feature>
<feature type="transmembrane region" description="Helical" evidence="14">
    <location>
        <begin position="162"/>
        <end position="188"/>
    </location>
</feature>
<evidence type="ECO:0000256" key="14">
    <source>
        <dbReference type="SAM" id="Phobius"/>
    </source>
</evidence>
<evidence type="ECO:0000256" key="2">
    <source>
        <dbReference type="ARBA" id="ARBA00006434"/>
    </source>
</evidence>
<sequence>MQTIDYIVLLIYGVGILYIGSILSKKNKTSADMFAVKKQSPWWLSGLSSFMSAFSAGTFVVWGGIAYKFGFVAVSILMCSGISSFIVGRFIATKWASLGITTVGEYLLLRFGKGSVQFYTWVGMIFKIVAMGVALYSFAVLVTSVIKLEPGHFLADASTGNLSISVAVVLSGALMLVYAVSGGLWAVLIIDAIQFVVLTATVLFVVPLCLSQVGGIQHFINSAPEGFLAPTGGGFTLVFLIGWVIVHTFKLGGEWVFIQRFLAVSSPANARKASYLFGGLYLVSPIIWMLPPMLYRIINPAVSPEQAYILACASVLPAGMIGLLLAAMFSSAASYIDGEVNVYAGAVTNDIYKSFINPNASEKKLVQVGRICSFLIGGVIISIALTVPFFGGAEQVILTVTGLLVVAMVLPVLWGLYFGRIRQNAIWWSTGATFFAAIACKFLVPTESENTLIIYYNNHRQEMEVAIGLLVPMICLLVMEIFGKNVTAGFLQLKNSTTKYSPIRNIDADRSIAYFPARLLAFSIGALAILMFGLLVFSDTSVRNLIALFAGLLLLISISILGAVKRPLIIKEQKLATEKA</sequence>
<keyword evidence="8" id="KW-0915">Sodium</keyword>
<keyword evidence="7 14" id="KW-1133">Transmembrane helix</keyword>
<evidence type="ECO:0000256" key="3">
    <source>
        <dbReference type="ARBA" id="ARBA00022448"/>
    </source>
</evidence>
<evidence type="ECO:0000313" key="16">
    <source>
        <dbReference type="Proteomes" id="UP001597387"/>
    </source>
</evidence>
<feature type="transmembrane region" description="Helical" evidence="14">
    <location>
        <begin position="43"/>
        <end position="65"/>
    </location>
</feature>